<evidence type="ECO:0000313" key="2">
    <source>
        <dbReference type="Proteomes" id="UP000542811"/>
    </source>
</evidence>
<dbReference type="Proteomes" id="UP000542811">
    <property type="component" value="Unassembled WGS sequence"/>
</dbReference>
<proteinExistence type="predicted"/>
<sequence>MVRAIPSGSGKATVQYVRRLRNMQRVDIHRSTRTFFRTTNRNVTREMNSPDTATLLEDAADRIGDISRADLQIMLRRAALRLRNAGTVSMEDDVEDALRDLAGELGKTRNDMIRFIVREWMEKNTYLPMHALDEDGDVDGSA</sequence>
<name>A0ABR6GEF4_9HYPH</name>
<reference evidence="1 2" key="1">
    <citation type="submission" date="2020-08" db="EMBL/GenBank/DDBJ databases">
        <title>Genomic Encyclopedia of Type Strains, Phase III (KMG-III): the genomes of soil and plant-associated and newly described type strains.</title>
        <authorList>
            <person name="Whitman W."/>
        </authorList>
    </citation>
    <scope>NUCLEOTIDE SEQUENCE [LARGE SCALE GENOMIC DNA]</scope>
    <source>
        <strain evidence="1 2">CECT 8280</strain>
    </source>
</reference>
<organism evidence="1 2">
    <name type="scientific">Rhizobium laguerreae</name>
    <dbReference type="NCBI Taxonomy" id="1076926"/>
    <lineage>
        <taxon>Bacteria</taxon>
        <taxon>Pseudomonadati</taxon>
        <taxon>Pseudomonadota</taxon>
        <taxon>Alphaproteobacteria</taxon>
        <taxon>Hyphomicrobiales</taxon>
        <taxon>Rhizobiaceae</taxon>
        <taxon>Rhizobium/Agrobacterium group</taxon>
        <taxon>Rhizobium</taxon>
    </lineage>
</organism>
<dbReference type="EMBL" id="JACHXX010000008">
    <property type="protein sequence ID" value="MBB3164667.1"/>
    <property type="molecule type" value="Genomic_DNA"/>
</dbReference>
<protein>
    <recommendedName>
        <fullName evidence="3">Ribbon-helix-helix protein, CopG family</fullName>
    </recommendedName>
</protein>
<keyword evidence="2" id="KW-1185">Reference proteome</keyword>
<evidence type="ECO:0000313" key="1">
    <source>
        <dbReference type="EMBL" id="MBB3164667.1"/>
    </source>
</evidence>
<comment type="caution">
    <text evidence="1">The sequence shown here is derived from an EMBL/GenBank/DDBJ whole genome shotgun (WGS) entry which is preliminary data.</text>
</comment>
<accession>A0ABR6GEF4</accession>
<gene>
    <name evidence="1" type="ORF">FHS25_005170</name>
</gene>
<evidence type="ECO:0008006" key="3">
    <source>
        <dbReference type="Google" id="ProtNLM"/>
    </source>
</evidence>